<evidence type="ECO:0000256" key="5">
    <source>
        <dbReference type="SAM" id="Phobius"/>
    </source>
</evidence>
<comment type="caution">
    <text evidence="6">The sequence shown here is derived from an EMBL/GenBank/DDBJ whole genome shotgun (WGS) entry which is preliminary data.</text>
</comment>
<name>A0ABU8LL08_9MICO</name>
<protein>
    <submittedName>
        <fullName evidence="6">Energy-coupling factor transporter transmembrane component T</fullName>
    </submittedName>
</protein>
<dbReference type="Pfam" id="PF02361">
    <property type="entry name" value="CbiQ"/>
    <property type="match status" value="1"/>
</dbReference>
<dbReference type="InterPro" id="IPR003339">
    <property type="entry name" value="ABC/ECF_trnsptr_transmembrane"/>
</dbReference>
<sequence>MISAYRAGRGPLHRLPAGAKLSALAISACALSLWHPGAMGMTLASLAATAVLCLAVGVVDAARVWWRLRWLILVLGGALWLFVGAETAVVNTARVVALLVLAEAVTRTTRMEDLLEVLRRILRPLRRVGADPETVALGLSLTIAMVPVIESFATQVRDAHRARGVRLGLRAALPLLVMTLRHADEVGDALIARGIAR</sequence>
<dbReference type="EMBL" id="JBBDGN010000008">
    <property type="protein sequence ID" value="MEJ1092008.1"/>
    <property type="molecule type" value="Genomic_DNA"/>
</dbReference>
<feature type="transmembrane region" description="Helical" evidence="5">
    <location>
        <begin position="40"/>
        <end position="59"/>
    </location>
</feature>
<evidence type="ECO:0000256" key="4">
    <source>
        <dbReference type="ARBA" id="ARBA00023136"/>
    </source>
</evidence>
<dbReference type="RefSeq" id="WP_337320110.1">
    <property type="nucleotide sequence ID" value="NZ_JBBDGN010000008.1"/>
</dbReference>
<feature type="transmembrane region" description="Helical" evidence="5">
    <location>
        <begin position="71"/>
        <end position="90"/>
    </location>
</feature>
<evidence type="ECO:0000256" key="1">
    <source>
        <dbReference type="ARBA" id="ARBA00004141"/>
    </source>
</evidence>
<organism evidence="6 7">
    <name type="scientific">Microbacterium istanbulense</name>
    <dbReference type="NCBI Taxonomy" id="3122049"/>
    <lineage>
        <taxon>Bacteria</taxon>
        <taxon>Bacillati</taxon>
        <taxon>Actinomycetota</taxon>
        <taxon>Actinomycetes</taxon>
        <taxon>Micrococcales</taxon>
        <taxon>Microbacteriaceae</taxon>
        <taxon>Microbacterium</taxon>
    </lineage>
</organism>
<reference evidence="6 7" key="1">
    <citation type="submission" date="2024-02" db="EMBL/GenBank/DDBJ databases">
        <authorList>
            <person name="Saticioglu I.B."/>
        </authorList>
    </citation>
    <scope>NUCLEOTIDE SEQUENCE [LARGE SCALE GENOMIC DNA]</scope>
    <source>
        <strain evidence="6 7">Mu-43</strain>
    </source>
</reference>
<proteinExistence type="predicted"/>
<accession>A0ABU8LL08</accession>
<dbReference type="Proteomes" id="UP001366085">
    <property type="component" value="Unassembled WGS sequence"/>
</dbReference>
<keyword evidence="2 5" id="KW-0812">Transmembrane</keyword>
<keyword evidence="3 5" id="KW-1133">Transmembrane helix</keyword>
<feature type="transmembrane region" description="Helical" evidence="5">
    <location>
        <begin position="12"/>
        <end position="34"/>
    </location>
</feature>
<gene>
    <name evidence="6" type="ORF">WDU93_09900</name>
</gene>
<evidence type="ECO:0000256" key="2">
    <source>
        <dbReference type="ARBA" id="ARBA00022692"/>
    </source>
</evidence>
<evidence type="ECO:0000313" key="6">
    <source>
        <dbReference type="EMBL" id="MEJ1092008.1"/>
    </source>
</evidence>
<keyword evidence="4 5" id="KW-0472">Membrane</keyword>
<evidence type="ECO:0000313" key="7">
    <source>
        <dbReference type="Proteomes" id="UP001366085"/>
    </source>
</evidence>
<evidence type="ECO:0000256" key="3">
    <source>
        <dbReference type="ARBA" id="ARBA00022989"/>
    </source>
</evidence>
<keyword evidence="7" id="KW-1185">Reference proteome</keyword>
<feature type="transmembrane region" description="Helical" evidence="5">
    <location>
        <begin position="134"/>
        <end position="153"/>
    </location>
</feature>
<dbReference type="CDD" id="cd16914">
    <property type="entry name" value="EcfT"/>
    <property type="match status" value="1"/>
</dbReference>
<comment type="subcellular location">
    <subcellularLocation>
        <location evidence="1">Membrane</location>
        <topology evidence="1">Multi-pass membrane protein</topology>
    </subcellularLocation>
</comment>